<dbReference type="SUPFAM" id="SSF46689">
    <property type="entry name" value="Homeodomain-like"/>
    <property type="match status" value="1"/>
</dbReference>
<keyword evidence="4" id="KW-1133">Transmembrane helix</keyword>
<dbReference type="Pfam" id="PF12833">
    <property type="entry name" value="HTH_18"/>
    <property type="match status" value="1"/>
</dbReference>
<proteinExistence type="predicted"/>
<dbReference type="PANTHER" id="PTHR43280:SF28">
    <property type="entry name" value="HTH-TYPE TRANSCRIPTIONAL ACTIVATOR RHAS"/>
    <property type="match status" value="1"/>
</dbReference>
<dbReference type="Gene3D" id="1.10.10.60">
    <property type="entry name" value="Homeodomain-like"/>
    <property type="match status" value="1"/>
</dbReference>
<dbReference type="InterPro" id="IPR018060">
    <property type="entry name" value="HTH_AraC"/>
</dbReference>
<dbReference type="EMBL" id="DVIQ01000007">
    <property type="protein sequence ID" value="HIS30194.1"/>
    <property type="molecule type" value="Genomic_DNA"/>
</dbReference>
<dbReference type="AlphaFoldDB" id="A0A9D1EQW0"/>
<comment type="caution">
    <text evidence="6">The sequence shown here is derived from an EMBL/GenBank/DDBJ whole genome shotgun (WGS) entry which is preliminary data.</text>
</comment>
<feature type="domain" description="HTH araC/xylS-type" evidence="5">
    <location>
        <begin position="643"/>
        <end position="742"/>
    </location>
</feature>
<reference evidence="6" key="1">
    <citation type="submission" date="2020-10" db="EMBL/GenBank/DDBJ databases">
        <authorList>
            <person name="Gilroy R."/>
        </authorList>
    </citation>
    <scope>NUCLEOTIDE SEQUENCE</scope>
    <source>
        <strain evidence="6">CHK190-19873</strain>
    </source>
</reference>
<dbReference type="GO" id="GO:0003700">
    <property type="term" value="F:DNA-binding transcription factor activity"/>
    <property type="evidence" value="ECO:0007669"/>
    <property type="project" value="InterPro"/>
</dbReference>
<keyword evidence="4" id="KW-0472">Membrane</keyword>
<dbReference type="PANTHER" id="PTHR43280">
    <property type="entry name" value="ARAC-FAMILY TRANSCRIPTIONAL REGULATOR"/>
    <property type="match status" value="1"/>
</dbReference>
<feature type="transmembrane region" description="Helical" evidence="4">
    <location>
        <begin position="12"/>
        <end position="34"/>
    </location>
</feature>
<evidence type="ECO:0000256" key="3">
    <source>
        <dbReference type="ARBA" id="ARBA00023163"/>
    </source>
</evidence>
<evidence type="ECO:0000313" key="6">
    <source>
        <dbReference type="EMBL" id="HIS30194.1"/>
    </source>
</evidence>
<feature type="transmembrane region" description="Helical" evidence="4">
    <location>
        <begin position="285"/>
        <end position="306"/>
    </location>
</feature>
<organism evidence="6 7">
    <name type="scientific">Candidatus Limivivens intestinipullorum</name>
    <dbReference type="NCBI Taxonomy" id="2840858"/>
    <lineage>
        <taxon>Bacteria</taxon>
        <taxon>Bacillati</taxon>
        <taxon>Bacillota</taxon>
        <taxon>Clostridia</taxon>
        <taxon>Lachnospirales</taxon>
        <taxon>Lachnospiraceae</taxon>
        <taxon>Lachnospiraceae incertae sedis</taxon>
        <taxon>Candidatus Limivivens</taxon>
    </lineage>
</organism>
<evidence type="ECO:0000313" key="7">
    <source>
        <dbReference type="Proteomes" id="UP000823935"/>
    </source>
</evidence>
<evidence type="ECO:0000259" key="5">
    <source>
        <dbReference type="PROSITE" id="PS01124"/>
    </source>
</evidence>
<accession>A0A9D1EQW0</accession>
<dbReference type="Pfam" id="PF17853">
    <property type="entry name" value="GGDEF_2"/>
    <property type="match status" value="1"/>
</dbReference>
<evidence type="ECO:0000256" key="1">
    <source>
        <dbReference type="ARBA" id="ARBA00023015"/>
    </source>
</evidence>
<name>A0A9D1EQW0_9FIRM</name>
<keyword evidence="1" id="KW-0805">Transcription regulation</keyword>
<evidence type="ECO:0000256" key="4">
    <source>
        <dbReference type="SAM" id="Phobius"/>
    </source>
</evidence>
<dbReference type="SMART" id="SM00342">
    <property type="entry name" value="HTH_ARAC"/>
    <property type="match status" value="1"/>
</dbReference>
<keyword evidence="4" id="KW-0812">Transmembrane</keyword>
<dbReference type="InterPro" id="IPR009057">
    <property type="entry name" value="Homeodomain-like_sf"/>
</dbReference>
<dbReference type="Proteomes" id="UP000823935">
    <property type="component" value="Unassembled WGS sequence"/>
</dbReference>
<dbReference type="PROSITE" id="PS01124">
    <property type="entry name" value="HTH_ARAC_FAMILY_2"/>
    <property type="match status" value="1"/>
</dbReference>
<reference evidence="6" key="2">
    <citation type="journal article" date="2021" name="PeerJ">
        <title>Extensive microbial diversity within the chicken gut microbiome revealed by metagenomics and culture.</title>
        <authorList>
            <person name="Gilroy R."/>
            <person name="Ravi A."/>
            <person name="Getino M."/>
            <person name="Pursley I."/>
            <person name="Horton D.L."/>
            <person name="Alikhan N.F."/>
            <person name="Baker D."/>
            <person name="Gharbi K."/>
            <person name="Hall N."/>
            <person name="Watson M."/>
            <person name="Adriaenssens E.M."/>
            <person name="Foster-Nyarko E."/>
            <person name="Jarju S."/>
            <person name="Secka A."/>
            <person name="Antonio M."/>
            <person name="Oren A."/>
            <person name="Chaudhuri R.R."/>
            <person name="La Ragione R."/>
            <person name="Hildebrand F."/>
            <person name="Pallen M.J."/>
        </authorList>
    </citation>
    <scope>NUCLEOTIDE SEQUENCE</scope>
    <source>
        <strain evidence="6">CHK190-19873</strain>
    </source>
</reference>
<gene>
    <name evidence="6" type="ORF">IAB44_01380</name>
</gene>
<evidence type="ECO:0000256" key="2">
    <source>
        <dbReference type="ARBA" id="ARBA00023125"/>
    </source>
</evidence>
<protein>
    <submittedName>
        <fullName evidence="6">Helix-turn-helix domain-containing protein</fullName>
    </submittedName>
</protein>
<keyword evidence="3" id="KW-0804">Transcription</keyword>
<dbReference type="InterPro" id="IPR041522">
    <property type="entry name" value="CdaR_GGDEF"/>
</dbReference>
<sequence length="747" mass="86221">MKRIFRRLQYKYQLLATLLVVFFVPFLCISIFYISKIREAEQETYVAASQQLFQQSANGIGMIFEEINRLSYQFVNDKAFKSSNQSMLLSERMAVCDQIAQYVVNSQYIRELTFYSSADDTFYFSEGTSKPDLYYQRIYQYEDFDIDSFYSLLDTQEQPFGMLMQMRSMWSEEEPVLTVFVPLTGSYFDSVMFTVPFRQISSIEEELLQTPQDRMELYYNGKLLYSTDGEETAAGEAAIAAADQMESRIEDGRLIMEYYPENSLARIVLDKAMTGFDISIENISMFYFLALALFFLGGCVLVVLVWRESYRPIAEVMHYIPQEGGGKENEIDRVKKTLISIQSEQVKLNEELETSIPAYRKQLLTSLIKDEFNTLEEFNKQGESAGIYFRGNWLFILAIALVDSGQSEKIKKLPILEDILNYGEEHMPEKLTCYGFVDKMNEKIIYVGSSEAPEEAAQDQALLAFQSRIQEAFGFELTIGCSNWYERPENLGKAYMEALSALDYRIVFGYGKLIHFSQISLSNYSHSWYPDEQIRQFCIALKSRNEEQVHAVLDDIMGALYQNNTPVYVAKYVCYDLMRLLAESLTDSKTRPYKKTIGYHNIMNIARLTSFEQITEVLHQNVRLVLTEQGKEPDSGEGSEMRRQIEAFIEEHYGESSFSMSALADAFGVSESTMRKMFKSLIQTTFIEYLADKRIQKSKELLSSTKEPLNQIAGQVGYLDTSSFIRRFKQKTGMPPGEYRLLYGEKE</sequence>
<keyword evidence="2" id="KW-0238">DNA-binding</keyword>
<dbReference type="GO" id="GO:0043565">
    <property type="term" value="F:sequence-specific DNA binding"/>
    <property type="evidence" value="ECO:0007669"/>
    <property type="project" value="InterPro"/>
</dbReference>